<evidence type="ECO:0000313" key="1">
    <source>
        <dbReference type="EMBL" id="KAL0907063.1"/>
    </source>
</evidence>
<accession>A0ABD0UA45</accession>
<gene>
    <name evidence="1" type="ORF">M5K25_025603</name>
</gene>
<comment type="caution">
    <text evidence="1">The sequence shown here is derived from an EMBL/GenBank/DDBJ whole genome shotgun (WGS) entry which is preliminary data.</text>
</comment>
<keyword evidence="2" id="KW-1185">Reference proteome</keyword>
<sequence length="278" mass="31318">MEVRISGDHQRSPSSEFPLSCANNAPLCRRIFGIVDIVDSAGQAVSIGDLGVLLLGRDRAFTMEIEHQNLSIVCYLKNKSSCFFLCKGPMFFDFGSLLVSPPFRGNSRSWAFPPTLHERLSVWANTLRARVKLSLLLCRGSNYKSKKEPLYQRPIKLVSEHDLGPMTTKKVDVLEERIEGEVSQLKAAFEVRISLMEDMFYNIEEMMKKVLDLHVQPTASKERTPIGGNANSINRRDVMMWRFWGKRKGGNLLNHHLGEEWGEVMACGVLFGVILSGA</sequence>
<organism evidence="1 2">
    <name type="scientific">Dendrobium thyrsiflorum</name>
    <name type="common">Pinecone-like raceme dendrobium</name>
    <name type="synonym">Orchid</name>
    <dbReference type="NCBI Taxonomy" id="117978"/>
    <lineage>
        <taxon>Eukaryota</taxon>
        <taxon>Viridiplantae</taxon>
        <taxon>Streptophyta</taxon>
        <taxon>Embryophyta</taxon>
        <taxon>Tracheophyta</taxon>
        <taxon>Spermatophyta</taxon>
        <taxon>Magnoliopsida</taxon>
        <taxon>Liliopsida</taxon>
        <taxon>Asparagales</taxon>
        <taxon>Orchidaceae</taxon>
        <taxon>Epidendroideae</taxon>
        <taxon>Malaxideae</taxon>
        <taxon>Dendrobiinae</taxon>
        <taxon>Dendrobium</taxon>
    </lineage>
</organism>
<reference evidence="1 2" key="1">
    <citation type="journal article" date="2024" name="Plant Biotechnol. J.">
        <title>Dendrobium thyrsiflorum genome and its molecular insights into genes involved in important horticultural traits.</title>
        <authorList>
            <person name="Chen B."/>
            <person name="Wang J.Y."/>
            <person name="Zheng P.J."/>
            <person name="Li K.L."/>
            <person name="Liang Y.M."/>
            <person name="Chen X.F."/>
            <person name="Zhang C."/>
            <person name="Zhao X."/>
            <person name="He X."/>
            <person name="Zhang G.Q."/>
            <person name="Liu Z.J."/>
            <person name="Xu Q."/>
        </authorList>
    </citation>
    <scope>NUCLEOTIDE SEQUENCE [LARGE SCALE GENOMIC DNA]</scope>
    <source>
        <strain evidence="1">GZMU011</strain>
    </source>
</reference>
<protein>
    <submittedName>
        <fullName evidence="1">Uncharacterized protein</fullName>
    </submittedName>
</protein>
<dbReference type="EMBL" id="JANQDX010000018">
    <property type="protein sequence ID" value="KAL0907063.1"/>
    <property type="molecule type" value="Genomic_DNA"/>
</dbReference>
<evidence type="ECO:0000313" key="2">
    <source>
        <dbReference type="Proteomes" id="UP001552299"/>
    </source>
</evidence>
<dbReference type="Proteomes" id="UP001552299">
    <property type="component" value="Unassembled WGS sequence"/>
</dbReference>
<name>A0ABD0UA45_DENTH</name>
<dbReference type="AlphaFoldDB" id="A0ABD0UA45"/>
<proteinExistence type="predicted"/>